<sequence length="97" mass="10888">MAELRAGGLAIIIHSGRPENIGRVVLTVSLEGGASIKRGERTWFIRTCSGESLIARKRKSGKLSHPTECFCAEWRLMPIDGDDFSNEDQYQKEQEHD</sequence>
<dbReference type="EMBL" id="CP055315">
    <property type="protein sequence ID" value="QLO51331.1"/>
    <property type="molecule type" value="Genomic_DNA"/>
</dbReference>
<evidence type="ECO:0000313" key="1">
    <source>
        <dbReference type="EMBL" id="QLO51331.1"/>
    </source>
</evidence>
<evidence type="ECO:0000313" key="2">
    <source>
        <dbReference type="Proteomes" id="UP000510937"/>
    </source>
</evidence>
<dbReference type="Proteomes" id="UP000510937">
    <property type="component" value="Chromosome"/>
</dbReference>
<dbReference type="AlphaFoldDB" id="A0ABD7AF58"/>
<protein>
    <submittedName>
        <fullName evidence="1">Uncharacterized protein</fullName>
    </submittedName>
</protein>
<reference evidence="2" key="1">
    <citation type="submission" date="2020-06" db="EMBL/GenBank/DDBJ databases">
        <title>REHAB project genomes.</title>
        <authorList>
            <person name="Shaw L.P."/>
        </authorList>
    </citation>
    <scope>NUCLEOTIDE SEQUENCE [LARGE SCALE GENOMIC DNA]</scope>
    <source>
        <strain evidence="2">RHBSTW-00555</strain>
    </source>
</reference>
<organism evidence="1 2">
    <name type="scientific">Klebsiella grimontii</name>
    <dbReference type="NCBI Taxonomy" id="2058152"/>
    <lineage>
        <taxon>Bacteria</taxon>
        <taxon>Pseudomonadati</taxon>
        <taxon>Pseudomonadota</taxon>
        <taxon>Gammaproteobacteria</taxon>
        <taxon>Enterobacterales</taxon>
        <taxon>Enterobacteriaceae</taxon>
        <taxon>Klebsiella/Raoultella group</taxon>
        <taxon>Klebsiella</taxon>
    </lineage>
</organism>
<gene>
    <name evidence="1" type="ORF">HV234_07225</name>
</gene>
<name>A0ABD7AF58_9ENTR</name>
<dbReference type="RefSeq" id="WP_181247013.1">
    <property type="nucleotide sequence ID" value="NZ_CP055315.1"/>
</dbReference>
<proteinExistence type="predicted"/>
<accession>A0ABD7AF58</accession>